<gene>
    <name evidence="2" type="ORF">SAMN05216521_10021</name>
</gene>
<dbReference type="GO" id="GO:0003676">
    <property type="term" value="F:nucleic acid binding"/>
    <property type="evidence" value="ECO:0007669"/>
    <property type="project" value="InterPro"/>
</dbReference>
<dbReference type="InterPro" id="IPR036397">
    <property type="entry name" value="RNaseH_sf"/>
</dbReference>
<dbReference type="RefSeq" id="WP_139197755.1">
    <property type="nucleotide sequence ID" value="NZ_FOIO01000002.1"/>
</dbReference>
<dbReference type="EMBL" id="FOIO01000002">
    <property type="protein sequence ID" value="SET17304.1"/>
    <property type="molecule type" value="Genomic_DNA"/>
</dbReference>
<dbReference type="PANTHER" id="PTHR46889">
    <property type="entry name" value="TRANSPOSASE INSF FOR INSERTION SEQUENCE IS3B-RELATED"/>
    <property type="match status" value="1"/>
</dbReference>
<comment type="caution">
    <text evidence="2">The sequence shown here is derived from an EMBL/GenBank/DDBJ whole genome shotgun (WGS) entry which is preliminary data.</text>
</comment>
<evidence type="ECO:0000313" key="2">
    <source>
        <dbReference type="EMBL" id="SET17304.1"/>
    </source>
</evidence>
<evidence type="ECO:0000313" key="3">
    <source>
        <dbReference type="Proteomes" id="UP000182121"/>
    </source>
</evidence>
<dbReference type="AlphaFoldDB" id="A0A1I0CD59"/>
<dbReference type="Proteomes" id="UP000182121">
    <property type="component" value="Unassembled WGS sequence"/>
</dbReference>
<dbReference type="InterPro" id="IPR050900">
    <property type="entry name" value="Transposase_IS3/IS150/IS904"/>
</dbReference>
<sequence length="95" mass="11159">GSQYTSQAFEVYLSSKGILHSFSRKGNPYDNACIESFHSVLKKEEIYLHTYQDSQEARRAIFEYIEGWYNRKRIHSAIGYMTPQQKEDEELEKSA</sequence>
<dbReference type="SUPFAM" id="SSF53098">
    <property type="entry name" value="Ribonuclease H-like"/>
    <property type="match status" value="1"/>
</dbReference>
<dbReference type="PANTHER" id="PTHR46889:SF7">
    <property type="entry name" value="TRANSPOSASE FOR INSERTION SEQUENCE ELEMENT IS904"/>
    <property type="match status" value="1"/>
</dbReference>
<proteinExistence type="predicted"/>
<protein>
    <submittedName>
        <fullName evidence="2">Transposase</fullName>
    </submittedName>
</protein>
<evidence type="ECO:0000259" key="1">
    <source>
        <dbReference type="PROSITE" id="PS50994"/>
    </source>
</evidence>
<name>A0A1I0CD59_9FIRM</name>
<accession>A0A1I0CD59</accession>
<feature type="domain" description="Integrase catalytic" evidence="1">
    <location>
        <begin position="1"/>
        <end position="91"/>
    </location>
</feature>
<organism evidence="2 3">
    <name type="scientific">Enterocloster clostridioformis</name>
    <dbReference type="NCBI Taxonomy" id="1531"/>
    <lineage>
        <taxon>Bacteria</taxon>
        <taxon>Bacillati</taxon>
        <taxon>Bacillota</taxon>
        <taxon>Clostridia</taxon>
        <taxon>Lachnospirales</taxon>
        <taxon>Lachnospiraceae</taxon>
        <taxon>Enterocloster</taxon>
    </lineage>
</organism>
<dbReference type="InterPro" id="IPR001584">
    <property type="entry name" value="Integrase_cat-core"/>
</dbReference>
<dbReference type="PROSITE" id="PS50994">
    <property type="entry name" value="INTEGRASE"/>
    <property type="match status" value="1"/>
</dbReference>
<dbReference type="Pfam" id="PF13683">
    <property type="entry name" value="rve_3"/>
    <property type="match status" value="1"/>
</dbReference>
<reference evidence="2 3" key="1">
    <citation type="submission" date="2016-10" db="EMBL/GenBank/DDBJ databases">
        <authorList>
            <person name="Varghese N."/>
            <person name="Submissions S."/>
        </authorList>
    </citation>
    <scope>NUCLEOTIDE SEQUENCE [LARGE SCALE GENOMIC DNA]</scope>
    <source>
        <strain evidence="2 3">NLAE-zl-C196</strain>
    </source>
</reference>
<feature type="non-terminal residue" evidence="2">
    <location>
        <position position="1"/>
    </location>
</feature>
<dbReference type="Gene3D" id="3.30.420.10">
    <property type="entry name" value="Ribonuclease H-like superfamily/Ribonuclease H"/>
    <property type="match status" value="1"/>
</dbReference>
<dbReference type="GO" id="GO:0015074">
    <property type="term" value="P:DNA integration"/>
    <property type="evidence" value="ECO:0007669"/>
    <property type="project" value="InterPro"/>
</dbReference>
<dbReference type="InterPro" id="IPR012337">
    <property type="entry name" value="RNaseH-like_sf"/>
</dbReference>